<dbReference type="SUPFAM" id="SSF69635">
    <property type="entry name" value="Type III secretory system chaperone-like"/>
    <property type="match status" value="1"/>
</dbReference>
<name>A0ABX8V1R0_9BACT</name>
<dbReference type="InterPro" id="IPR010261">
    <property type="entry name" value="Tir_chaperone"/>
</dbReference>
<dbReference type="Proteomes" id="UP000826014">
    <property type="component" value="Chromosome"/>
</dbReference>
<gene>
    <name evidence="1" type="ORF">RHABOEDO_001338</name>
</gene>
<dbReference type="EMBL" id="CP075587">
    <property type="protein sequence ID" value="QYF49076.1"/>
    <property type="molecule type" value="Genomic_DNA"/>
</dbReference>
<dbReference type="RefSeq" id="WP_215216931.1">
    <property type="nucleotide sequence ID" value="NZ_CP075587.1"/>
</dbReference>
<keyword evidence="2" id="KW-1185">Reference proteome</keyword>
<evidence type="ECO:0000313" key="1">
    <source>
        <dbReference type="EMBL" id="QYF49076.1"/>
    </source>
</evidence>
<evidence type="ECO:0000313" key="2">
    <source>
        <dbReference type="Proteomes" id="UP000826014"/>
    </source>
</evidence>
<proteinExistence type="predicted"/>
<organism evidence="1 2">
    <name type="scientific">Candidatus Rhabdochlamydia oedothoracis</name>
    <dbReference type="NCBI Taxonomy" id="2720720"/>
    <lineage>
        <taxon>Bacteria</taxon>
        <taxon>Pseudomonadati</taxon>
        <taxon>Chlamydiota</taxon>
        <taxon>Chlamydiia</taxon>
        <taxon>Parachlamydiales</taxon>
        <taxon>Candidatus Rhabdochlamydiaceae</taxon>
        <taxon>Candidatus Rhabdochlamydia</taxon>
    </lineage>
</organism>
<dbReference type="Gene3D" id="3.30.1460.10">
    <property type="match status" value="1"/>
</dbReference>
<sequence>MMDPFAQLLNDLSLLLDTHLSPDKRGACKLNIEDTLHVQLEPDATREKLLFFCFISEVPPGKFRENVLRDALKANADPSTPGTLGFSERNNQLVLFANLNFPSLTAKEVLDFLHLFMAKAQVWKQAIATGQTSNLCPEPLQKPLSPFDIKP</sequence>
<reference evidence="1 2" key="1">
    <citation type="journal article" date="2022" name="bioRxiv">
        <title>Ecology and evolution of chlamydial symbionts of arthropods.</title>
        <authorList>
            <person name="Halter T."/>
            <person name="Koestlbacher S."/>
            <person name="Collingro A."/>
            <person name="Sixt B.S."/>
            <person name="Toenshoff E.R."/>
            <person name="Hendrickx F."/>
            <person name="Kostanjsek R."/>
            <person name="Horn M."/>
        </authorList>
    </citation>
    <scope>NUCLEOTIDE SEQUENCE [LARGE SCALE GENOMIC DNA]</scope>
    <source>
        <strain evidence="1">W744xW776</strain>
    </source>
</reference>
<dbReference type="Pfam" id="PF05932">
    <property type="entry name" value="CesT"/>
    <property type="match status" value="1"/>
</dbReference>
<protein>
    <submittedName>
        <fullName evidence="1">Tir chaperone protein (CesT) family</fullName>
    </submittedName>
</protein>
<accession>A0ABX8V1R0</accession>